<dbReference type="GO" id="GO:0002949">
    <property type="term" value="P:tRNA threonylcarbamoyladenosine modification"/>
    <property type="evidence" value="ECO:0007669"/>
    <property type="project" value="InterPro"/>
</dbReference>
<dbReference type="AlphaFoldDB" id="A0A4R6J0K5"/>
<evidence type="ECO:0000256" key="5">
    <source>
        <dbReference type="ARBA" id="ARBA00022694"/>
    </source>
</evidence>
<dbReference type="Proteomes" id="UP000295741">
    <property type="component" value="Unassembled WGS sequence"/>
</dbReference>
<evidence type="ECO:0000256" key="6">
    <source>
        <dbReference type="ARBA" id="ARBA00022723"/>
    </source>
</evidence>
<gene>
    <name evidence="11" type="ORF">BC659_0800</name>
</gene>
<keyword evidence="12" id="KW-1185">Reference proteome</keyword>
<comment type="subcellular location">
    <subcellularLocation>
        <location evidence="1">Cytoplasm</location>
    </subcellularLocation>
</comment>
<dbReference type="PANTHER" id="PTHR33540">
    <property type="entry name" value="TRNA THREONYLCARBAMOYLADENOSINE BIOSYNTHESIS PROTEIN TSAE"/>
    <property type="match status" value="1"/>
</dbReference>
<dbReference type="GO" id="GO:0005524">
    <property type="term" value="F:ATP binding"/>
    <property type="evidence" value="ECO:0007669"/>
    <property type="project" value="UniProtKB-KW"/>
</dbReference>
<proteinExistence type="inferred from homology"/>
<evidence type="ECO:0000313" key="12">
    <source>
        <dbReference type="Proteomes" id="UP000295741"/>
    </source>
</evidence>
<comment type="caution">
    <text evidence="11">The sequence shown here is derived from an EMBL/GenBank/DDBJ whole genome shotgun (WGS) entry which is preliminary data.</text>
</comment>
<keyword evidence="9" id="KW-0460">Magnesium</keyword>
<evidence type="ECO:0000313" key="11">
    <source>
        <dbReference type="EMBL" id="TDO28720.1"/>
    </source>
</evidence>
<dbReference type="OrthoDB" id="9815896at2"/>
<keyword evidence="8" id="KW-0067">ATP-binding</keyword>
<dbReference type="NCBIfam" id="TIGR00150">
    <property type="entry name" value="T6A_YjeE"/>
    <property type="match status" value="1"/>
</dbReference>
<keyword evidence="4" id="KW-0963">Cytoplasm</keyword>
<dbReference type="InterPro" id="IPR003442">
    <property type="entry name" value="T6A_TsaE"/>
</dbReference>
<evidence type="ECO:0000256" key="10">
    <source>
        <dbReference type="ARBA" id="ARBA00032441"/>
    </source>
</evidence>
<reference evidence="11 12" key="1">
    <citation type="submission" date="2019-03" db="EMBL/GenBank/DDBJ databases">
        <title>Genomic Encyclopedia of Archaeal and Bacterial Type Strains, Phase II (KMG-II): from individual species to whole genera.</title>
        <authorList>
            <person name="Goeker M."/>
        </authorList>
    </citation>
    <scope>NUCLEOTIDE SEQUENCE [LARGE SCALE GENOMIC DNA]</scope>
    <source>
        <strain evidence="11 12">DSM 28323</strain>
    </source>
</reference>
<evidence type="ECO:0000256" key="1">
    <source>
        <dbReference type="ARBA" id="ARBA00004496"/>
    </source>
</evidence>
<dbReference type="RefSeq" id="WP_133473348.1">
    <property type="nucleotide sequence ID" value="NZ_SNWP01000010.1"/>
</dbReference>
<keyword evidence="5" id="KW-0819">tRNA processing</keyword>
<dbReference type="PANTHER" id="PTHR33540:SF2">
    <property type="entry name" value="TRNA THREONYLCARBAMOYLADENOSINE BIOSYNTHESIS PROTEIN TSAE"/>
    <property type="match status" value="1"/>
</dbReference>
<keyword evidence="6" id="KW-0479">Metal-binding</keyword>
<dbReference type="GO" id="GO:0046872">
    <property type="term" value="F:metal ion binding"/>
    <property type="evidence" value="ECO:0007669"/>
    <property type="project" value="UniProtKB-KW"/>
</dbReference>
<dbReference type="Gene3D" id="3.40.50.300">
    <property type="entry name" value="P-loop containing nucleotide triphosphate hydrolases"/>
    <property type="match status" value="1"/>
</dbReference>
<name>A0A4R6J0K5_9BACT</name>
<evidence type="ECO:0000256" key="4">
    <source>
        <dbReference type="ARBA" id="ARBA00022490"/>
    </source>
</evidence>
<dbReference type="GO" id="GO:0005737">
    <property type="term" value="C:cytoplasm"/>
    <property type="evidence" value="ECO:0007669"/>
    <property type="project" value="UniProtKB-SubCell"/>
</dbReference>
<dbReference type="SUPFAM" id="SSF52540">
    <property type="entry name" value="P-loop containing nucleoside triphosphate hydrolases"/>
    <property type="match status" value="1"/>
</dbReference>
<evidence type="ECO:0000256" key="2">
    <source>
        <dbReference type="ARBA" id="ARBA00007599"/>
    </source>
</evidence>
<protein>
    <recommendedName>
        <fullName evidence="3">tRNA threonylcarbamoyladenosine biosynthesis protein TsaE</fullName>
    </recommendedName>
    <alternativeName>
        <fullName evidence="10">t(6)A37 threonylcarbamoyladenosine biosynthesis protein TsaE</fullName>
    </alternativeName>
</protein>
<evidence type="ECO:0000256" key="8">
    <source>
        <dbReference type="ARBA" id="ARBA00022840"/>
    </source>
</evidence>
<organism evidence="11 12">
    <name type="scientific">Sediminibacterium goheungense</name>
    <dbReference type="NCBI Taxonomy" id="1086393"/>
    <lineage>
        <taxon>Bacteria</taxon>
        <taxon>Pseudomonadati</taxon>
        <taxon>Bacteroidota</taxon>
        <taxon>Chitinophagia</taxon>
        <taxon>Chitinophagales</taxon>
        <taxon>Chitinophagaceae</taxon>
        <taxon>Sediminibacterium</taxon>
    </lineage>
</organism>
<evidence type="ECO:0000256" key="9">
    <source>
        <dbReference type="ARBA" id="ARBA00022842"/>
    </source>
</evidence>
<evidence type="ECO:0000256" key="7">
    <source>
        <dbReference type="ARBA" id="ARBA00022741"/>
    </source>
</evidence>
<comment type="similarity">
    <text evidence="2">Belongs to the TsaE family.</text>
</comment>
<dbReference type="Pfam" id="PF02367">
    <property type="entry name" value="TsaE"/>
    <property type="match status" value="1"/>
</dbReference>
<dbReference type="InterPro" id="IPR027417">
    <property type="entry name" value="P-loop_NTPase"/>
</dbReference>
<accession>A0A4R6J0K5</accession>
<dbReference type="EMBL" id="SNWP01000010">
    <property type="protein sequence ID" value="TDO28720.1"/>
    <property type="molecule type" value="Genomic_DNA"/>
</dbReference>
<evidence type="ECO:0000256" key="3">
    <source>
        <dbReference type="ARBA" id="ARBA00019010"/>
    </source>
</evidence>
<keyword evidence="7" id="KW-0547">Nucleotide-binding</keyword>
<sequence>MDAIFGLPQIQSVAKALWQVGKKHKVWAFHAEMGTGKTTFIHALCEYLGVKDAISSPTFAIVNQYDSAEAGVLLHMDWYRLKDEEEAIMAGIEDHLLSEQYCFIEWPEKAPGLLPDDTFHVYLQLLDPATRRLYTDAEAI</sequence>